<evidence type="ECO:0000256" key="1">
    <source>
        <dbReference type="ARBA" id="ARBA00022723"/>
    </source>
</evidence>
<keyword evidence="1" id="KW-0479">Metal-binding</keyword>
<dbReference type="Proteomes" id="UP001597173">
    <property type="component" value="Unassembled WGS sequence"/>
</dbReference>
<evidence type="ECO:0000313" key="4">
    <source>
        <dbReference type="EMBL" id="MFD1329028.1"/>
    </source>
</evidence>
<reference evidence="5" key="1">
    <citation type="journal article" date="2019" name="Int. J. Syst. Evol. Microbiol.">
        <title>The Global Catalogue of Microorganisms (GCM) 10K type strain sequencing project: providing services to taxonomists for standard genome sequencing and annotation.</title>
        <authorList>
            <consortium name="The Broad Institute Genomics Platform"/>
            <consortium name="The Broad Institute Genome Sequencing Center for Infectious Disease"/>
            <person name="Wu L."/>
            <person name="Ma J."/>
        </authorList>
    </citation>
    <scope>NUCLEOTIDE SEQUENCE [LARGE SCALE GENOMIC DNA]</scope>
    <source>
        <strain evidence="5">CCUG 55609</strain>
    </source>
</reference>
<evidence type="ECO:0000313" key="5">
    <source>
        <dbReference type="Proteomes" id="UP001597173"/>
    </source>
</evidence>
<dbReference type="PANTHER" id="PTHR45953:SF1">
    <property type="entry name" value="IDURONATE 2-SULFATASE"/>
    <property type="match status" value="1"/>
</dbReference>
<dbReference type="SUPFAM" id="SSF53649">
    <property type="entry name" value="Alkaline phosphatase-like"/>
    <property type="match status" value="1"/>
</dbReference>
<comment type="caution">
    <text evidence="4">The sequence shown here is derived from an EMBL/GenBank/DDBJ whole genome shotgun (WGS) entry which is preliminary data.</text>
</comment>
<dbReference type="InterPro" id="IPR000917">
    <property type="entry name" value="Sulfatase_N"/>
</dbReference>
<dbReference type="RefSeq" id="WP_374836035.1">
    <property type="nucleotide sequence ID" value="NZ_JBHEEW010000002.1"/>
</dbReference>
<proteinExistence type="predicted"/>
<sequence>MSFPPDAPRLPNVVFVTVDQWRGDLIPGGGSWLSTPNLDALAAEATCFDRHYCQAYPCGPARASLLTGLYAHKHRSVQNGTPLDARHRTIFQAARAAGYSPILFGYTDTTPDPRRLSPLDPARGNYAGVAPGLEVGCLLDEDARPWIARLLAKGIDIPDPSRGRDGVFELAAFGAPTVFSAEDSETAFLADRIIGHVRTQGQKPFFLHASFIAPHPPFAAAREWLDRIDPASDPMPVATGHNQPGHPLLDVYRETLDLAGFAPGISGAPHLASDHVVRTIRHAYAALAAEADHHIGRIIAQLKAQGLWENTIFILSGDHGEQLFDHGLLGKLGWYDGSAHVPLMIRCPGIAGGRRIGRFTQSIDIFPTLVELLGLQNDVNLDGASLVPLMRGERTELRDAVHWSHDFRNLATQDMETRLGLTSAQCNLQVVRTERLKYVHFTHLPPVVYDLREDPHEAINLADDTAGKALRNEGVERLLNLRLAHENNELACLQAIGTELFGSRTGEPGVYNLS</sequence>
<dbReference type="InterPro" id="IPR017850">
    <property type="entry name" value="Alkaline_phosphatase_core_sf"/>
</dbReference>
<gene>
    <name evidence="4" type="ORF">ACFQ33_14130</name>
</gene>
<keyword evidence="2" id="KW-0378">Hydrolase</keyword>
<feature type="domain" description="Sulfatase N-terminal" evidence="3">
    <location>
        <begin position="11"/>
        <end position="374"/>
    </location>
</feature>
<accession>A0ABW3YZF7</accession>
<name>A0ABW3YZF7_MYCRA</name>
<dbReference type="PANTHER" id="PTHR45953">
    <property type="entry name" value="IDURONATE 2-SULFATASE"/>
    <property type="match status" value="1"/>
</dbReference>
<organism evidence="4 5">
    <name type="scientific">Mycoplana ramosa</name>
    <name type="common">Mycoplana bullata</name>
    <dbReference type="NCBI Taxonomy" id="40837"/>
    <lineage>
        <taxon>Bacteria</taxon>
        <taxon>Pseudomonadati</taxon>
        <taxon>Pseudomonadota</taxon>
        <taxon>Alphaproteobacteria</taxon>
        <taxon>Hyphomicrobiales</taxon>
        <taxon>Rhizobiaceae</taxon>
        <taxon>Mycoplana</taxon>
    </lineage>
</organism>
<keyword evidence="5" id="KW-1185">Reference proteome</keyword>
<protein>
    <submittedName>
        <fullName evidence="4">Sulfatase-like hydrolase/transferase</fullName>
    </submittedName>
</protein>
<dbReference type="Pfam" id="PF00884">
    <property type="entry name" value="Sulfatase"/>
    <property type="match status" value="1"/>
</dbReference>
<dbReference type="EMBL" id="JBHTNF010000008">
    <property type="protein sequence ID" value="MFD1329028.1"/>
    <property type="molecule type" value="Genomic_DNA"/>
</dbReference>
<evidence type="ECO:0000256" key="2">
    <source>
        <dbReference type="ARBA" id="ARBA00022801"/>
    </source>
</evidence>
<evidence type="ECO:0000259" key="3">
    <source>
        <dbReference type="Pfam" id="PF00884"/>
    </source>
</evidence>
<dbReference type="Gene3D" id="3.40.720.10">
    <property type="entry name" value="Alkaline Phosphatase, subunit A"/>
    <property type="match status" value="1"/>
</dbReference>